<accession>A0A2T6K926</accession>
<reference evidence="2 3" key="1">
    <citation type="submission" date="2018-04" db="EMBL/GenBank/DDBJ databases">
        <title>Genomic Encyclopedia of Archaeal and Bacterial Type Strains, Phase II (KMG-II): from individual species to whole genera.</title>
        <authorList>
            <person name="Goeker M."/>
        </authorList>
    </citation>
    <scope>NUCLEOTIDE SEQUENCE [LARGE SCALE GENOMIC DNA]</scope>
    <source>
        <strain evidence="2 3">DSM 29955</strain>
    </source>
</reference>
<gene>
    <name evidence="2" type="ORF">C8N45_11451</name>
</gene>
<keyword evidence="1" id="KW-1133">Transmembrane helix</keyword>
<comment type="caution">
    <text evidence="2">The sequence shown here is derived from an EMBL/GenBank/DDBJ whole genome shotgun (WGS) entry which is preliminary data.</text>
</comment>
<evidence type="ECO:0000313" key="3">
    <source>
        <dbReference type="Proteomes" id="UP000244523"/>
    </source>
</evidence>
<protein>
    <submittedName>
        <fullName evidence="2">Uncharacterized protein</fullName>
    </submittedName>
</protein>
<feature type="transmembrane region" description="Helical" evidence="1">
    <location>
        <begin position="6"/>
        <end position="29"/>
    </location>
</feature>
<dbReference type="OrthoDB" id="7869911at2"/>
<dbReference type="EMBL" id="QBUD01000014">
    <property type="protein sequence ID" value="PUB11278.1"/>
    <property type="molecule type" value="Genomic_DNA"/>
</dbReference>
<organism evidence="2 3">
    <name type="scientific">Yoonia sediminilitoris</name>
    <dbReference type="NCBI Taxonomy" id="1286148"/>
    <lineage>
        <taxon>Bacteria</taxon>
        <taxon>Pseudomonadati</taxon>
        <taxon>Pseudomonadota</taxon>
        <taxon>Alphaproteobacteria</taxon>
        <taxon>Rhodobacterales</taxon>
        <taxon>Paracoccaceae</taxon>
        <taxon>Yoonia</taxon>
    </lineage>
</organism>
<dbReference type="RefSeq" id="WP_108387940.1">
    <property type="nucleotide sequence ID" value="NZ_QBUD01000014.1"/>
</dbReference>
<proteinExistence type="predicted"/>
<dbReference type="AlphaFoldDB" id="A0A2T6K926"/>
<evidence type="ECO:0000313" key="2">
    <source>
        <dbReference type="EMBL" id="PUB11278.1"/>
    </source>
</evidence>
<keyword evidence="1" id="KW-0812">Transmembrane</keyword>
<evidence type="ECO:0000256" key="1">
    <source>
        <dbReference type="SAM" id="Phobius"/>
    </source>
</evidence>
<sequence length="73" mass="7806">MPIDKLVLILVSVIAAAGATIWVAAILLASVQVSPVLGLTALGLIAICAYIAWRIIADRLTNSDDNHYDKFEN</sequence>
<keyword evidence="3" id="KW-1185">Reference proteome</keyword>
<name>A0A2T6K926_9RHOB</name>
<dbReference type="Proteomes" id="UP000244523">
    <property type="component" value="Unassembled WGS sequence"/>
</dbReference>
<feature type="transmembrane region" description="Helical" evidence="1">
    <location>
        <begin position="36"/>
        <end position="56"/>
    </location>
</feature>
<keyword evidence="1" id="KW-0472">Membrane</keyword>